<evidence type="ECO:0000313" key="10">
    <source>
        <dbReference type="EMBL" id="XCJ16596.1"/>
    </source>
</evidence>
<keyword evidence="4 7" id="KW-0812">Transmembrane</keyword>
<dbReference type="PANTHER" id="PTHR30487">
    <property type="entry name" value="TYPE 4 PREPILIN-LIKE PROTEINS LEADER PEPTIDE-PROCESSING ENZYME"/>
    <property type="match status" value="1"/>
</dbReference>
<evidence type="ECO:0000256" key="2">
    <source>
        <dbReference type="ARBA" id="ARBA00005801"/>
    </source>
</evidence>
<dbReference type="EMBL" id="CP159510">
    <property type="protein sequence ID" value="XCJ16596.1"/>
    <property type="molecule type" value="Genomic_DNA"/>
</dbReference>
<evidence type="ECO:0000256" key="6">
    <source>
        <dbReference type="ARBA" id="ARBA00023136"/>
    </source>
</evidence>
<dbReference type="AlphaFoldDB" id="A0AAU8IF37"/>
<feature type="transmembrane region" description="Helical" evidence="7">
    <location>
        <begin position="226"/>
        <end position="249"/>
    </location>
</feature>
<reference evidence="10" key="1">
    <citation type="submission" date="2024-06" db="EMBL/GenBank/DDBJ databases">
        <authorList>
            <person name="Fan A."/>
            <person name="Zhang F.Y."/>
            <person name="Zhang L."/>
        </authorList>
    </citation>
    <scope>NUCLEOTIDE SEQUENCE</scope>
    <source>
        <strain evidence="10">Y61</strain>
    </source>
</reference>
<evidence type="ECO:0000256" key="7">
    <source>
        <dbReference type="SAM" id="Phobius"/>
    </source>
</evidence>
<comment type="subcellular location">
    <subcellularLocation>
        <location evidence="1">Cell membrane</location>
        <topology evidence="1">Multi-pass membrane protein</topology>
    </subcellularLocation>
</comment>
<proteinExistence type="inferred from homology"/>
<feature type="transmembrane region" description="Helical" evidence="7">
    <location>
        <begin position="6"/>
        <end position="25"/>
    </location>
</feature>
<feature type="domain" description="Prepilin type IV endopeptidase peptidase" evidence="8">
    <location>
        <begin position="106"/>
        <end position="209"/>
    </location>
</feature>
<dbReference type="GO" id="GO:0004190">
    <property type="term" value="F:aspartic-type endopeptidase activity"/>
    <property type="evidence" value="ECO:0007669"/>
    <property type="project" value="InterPro"/>
</dbReference>
<accession>A0AAU8IF37</accession>
<feature type="transmembrane region" description="Helical" evidence="7">
    <location>
        <begin position="181"/>
        <end position="214"/>
    </location>
</feature>
<dbReference type="RefSeq" id="WP_353948053.1">
    <property type="nucleotide sequence ID" value="NZ_CP159510.1"/>
</dbReference>
<dbReference type="Pfam" id="PF06750">
    <property type="entry name" value="A24_N_bact"/>
    <property type="match status" value="1"/>
</dbReference>
<dbReference type="InterPro" id="IPR010627">
    <property type="entry name" value="Prepilin_pept_A24_N"/>
</dbReference>
<protein>
    <submittedName>
        <fullName evidence="10">Prepilin peptidase</fullName>
    </submittedName>
</protein>
<evidence type="ECO:0000256" key="3">
    <source>
        <dbReference type="ARBA" id="ARBA00022475"/>
    </source>
</evidence>
<dbReference type="InterPro" id="IPR050882">
    <property type="entry name" value="Prepilin_peptidase/N-MTase"/>
</dbReference>
<keyword evidence="6 7" id="KW-0472">Membrane</keyword>
<feature type="transmembrane region" description="Helical" evidence="7">
    <location>
        <begin position="76"/>
        <end position="97"/>
    </location>
</feature>
<evidence type="ECO:0000259" key="9">
    <source>
        <dbReference type="Pfam" id="PF06750"/>
    </source>
</evidence>
<feature type="transmembrane region" description="Helical" evidence="7">
    <location>
        <begin position="129"/>
        <end position="147"/>
    </location>
</feature>
<evidence type="ECO:0000256" key="4">
    <source>
        <dbReference type="ARBA" id="ARBA00022692"/>
    </source>
</evidence>
<feature type="transmembrane region" description="Helical" evidence="7">
    <location>
        <begin position="153"/>
        <end position="174"/>
    </location>
</feature>
<gene>
    <name evidence="10" type="ORF">ABNN70_13220</name>
</gene>
<dbReference type="GO" id="GO:0005886">
    <property type="term" value="C:plasma membrane"/>
    <property type="evidence" value="ECO:0007669"/>
    <property type="project" value="UniProtKB-SubCell"/>
</dbReference>
<keyword evidence="5 7" id="KW-1133">Transmembrane helix</keyword>
<organism evidence="10">
    <name type="scientific">Sporolactobacillus sp. Y61</name>
    <dbReference type="NCBI Taxonomy" id="3160863"/>
    <lineage>
        <taxon>Bacteria</taxon>
        <taxon>Bacillati</taxon>
        <taxon>Bacillota</taxon>
        <taxon>Bacilli</taxon>
        <taxon>Bacillales</taxon>
        <taxon>Sporolactobacillaceae</taxon>
        <taxon>Sporolactobacillus</taxon>
    </lineage>
</organism>
<feature type="transmembrane region" description="Helical" evidence="7">
    <location>
        <begin position="103"/>
        <end position="122"/>
    </location>
</feature>
<dbReference type="InterPro" id="IPR000045">
    <property type="entry name" value="Prepilin_IV_endopep_pep"/>
</dbReference>
<comment type="similarity">
    <text evidence="2">Belongs to the peptidase A24 family.</text>
</comment>
<dbReference type="Pfam" id="PF01478">
    <property type="entry name" value="Peptidase_A24"/>
    <property type="match status" value="1"/>
</dbReference>
<dbReference type="GO" id="GO:0006465">
    <property type="term" value="P:signal peptide processing"/>
    <property type="evidence" value="ECO:0007669"/>
    <property type="project" value="TreeGrafter"/>
</dbReference>
<name>A0AAU8IF37_9BACL</name>
<dbReference type="PANTHER" id="PTHR30487:SF0">
    <property type="entry name" value="PREPILIN LEADER PEPTIDASE_N-METHYLTRANSFERASE-RELATED"/>
    <property type="match status" value="1"/>
</dbReference>
<evidence type="ECO:0000256" key="5">
    <source>
        <dbReference type="ARBA" id="ARBA00022989"/>
    </source>
</evidence>
<evidence type="ECO:0000259" key="8">
    <source>
        <dbReference type="Pfam" id="PF01478"/>
    </source>
</evidence>
<dbReference type="Gene3D" id="1.20.120.1220">
    <property type="match status" value="1"/>
</dbReference>
<sequence length="253" mass="27566">MWISFIFEIYITILGLVLGSFYNVVGLRVAEGQSIISPPSHCPSCGRRLTIRDLVPVFSYIFLRGRCRTCHAKISPIYPAIEAATGLLFLFSFIQAATIEEMLAGWLLSSLLMIVLVTDLSHMIIPDKILLFFFILFSVFRSAFPATPWWDPLAGAAAGFVLLALIALISGGGMGGGDVKLFAVMGLIIGIKLIVLGFFLSTFFGALLGGLGLLTGLVKRRQPVPFVPFITLGMLTAFFFGDQLIAAYLDLIF</sequence>
<keyword evidence="3" id="KW-1003">Cell membrane</keyword>
<feature type="domain" description="Prepilin peptidase A24 N-terminal" evidence="9">
    <location>
        <begin position="13"/>
        <end position="95"/>
    </location>
</feature>
<evidence type="ECO:0000256" key="1">
    <source>
        <dbReference type="ARBA" id="ARBA00004651"/>
    </source>
</evidence>